<evidence type="ECO:0000313" key="2">
    <source>
        <dbReference type="Proteomes" id="UP000530654"/>
    </source>
</evidence>
<dbReference type="EMBL" id="JABEQY010000016">
    <property type="protein sequence ID" value="NNH65306.1"/>
    <property type="molecule type" value="Genomic_DNA"/>
</dbReference>
<evidence type="ECO:0000313" key="1">
    <source>
        <dbReference type="EMBL" id="NNH65306.1"/>
    </source>
</evidence>
<gene>
    <name evidence="1" type="ORF">HLI17_18770</name>
</gene>
<protein>
    <submittedName>
        <fullName evidence="1">Uncharacterized protein</fullName>
    </submittedName>
</protein>
<organism evidence="1 2">
    <name type="scientific">Rhizobium laguerreae</name>
    <dbReference type="NCBI Taxonomy" id="1076926"/>
    <lineage>
        <taxon>Bacteria</taxon>
        <taxon>Pseudomonadati</taxon>
        <taxon>Pseudomonadota</taxon>
        <taxon>Alphaproteobacteria</taxon>
        <taxon>Hyphomicrobiales</taxon>
        <taxon>Rhizobiaceae</taxon>
        <taxon>Rhizobium/Agrobacterium group</taxon>
        <taxon>Rhizobium</taxon>
    </lineage>
</organism>
<reference evidence="1 2" key="1">
    <citation type="submission" date="2020-04" db="EMBL/GenBank/DDBJ databases">
        <title>Rhizobium bacterial biofertilizers improve the content of phenolic compounds of Lactuca sativa L. under non-saline and saline-stress conditions.</title>
        <authorList>
            <person name="Ayuso-Calles M."/>
            <person name="Garcia-Estevez I."/>
            <person name="Jimenez-Gomez A."/>
            <person name="Flores-Felix J.D."/>
            <person name="Escribano-Bailon M."/>
            <person name="Rivas R."/>
        </authorList>
    </citation>
    <scope>NUCLEOTIDE SEQUENCE [LARGE SCALE GENOMIC DNA]</scope>
    <source>
        <strain evidence="1 2">GPTR02</strain>
    </source>
</reference>
<accession>A0A7Y2R6Q7</accession>
<comment type="caution">
    <text evidence="1">The sequence shown here is derived from an EMBL/GenBank/DDBJ whole genome shotgun (WGS) entry which is preliminary data.</text>
</comment>
<dbReference type="AlphaFoldDB" id="A0A7Y2R6Q7"/>
<sequence length="148" mass="16749">MKHHALEQLQTVASINLDYPRPAPAMSRRERLERWAELLELSQHHALSTLHQTEYQPAGERAIMRAHHSPISVAFADPVLRAAGLENDSYGEAQRFFELSDNQLHRLVCYCHFGATVSAATAARHVRALIAAGDRQSILARLRNFFVR</sequence>
<proteinExistence type="predicted"/>
<dbReference type="OrthoDB" id="8281686at2"/>
<dbReference type="RefSeq" id="WP_017968787.1">
    <property type="nucleotide sequence ID" value="NZ_JAAEAB010000014.1"/>
</dbReference>
<name>A0A7Y2R6Q7_9HYPH</name>
<dbReference type="Proteomes" id="UP000530654">
    <property type="component" value="Unassembled WGS sequence"/>
</dbReference>